<proteinExistence type="predicted"/>
<dbReference type="Proteomes" id="UP000288859">
    <property type="component" value="Unassembled WGS sequence"/>
</dbReference>
<dbReference type="InterPro" id="IPR050585">
    <property type="entry name" value="Xaa-Pro_dipeptidyl-ppase/CocE"/>
</dbReference>
<evidence type="ECO:0000313" key="4">
    <source>
        <dbReference type="Proteomes" id="UP000288859"/>
    </source>
</evidence>
<dbReference type="Gene3D" id="1.10.3020.20">
    <property type="match status" value="1"/>
</dbReference>
<dbReference type="PANTHER" id="PTHR43056:SF10">
    <property type="entry name" value="COCE_NOND FAMILY, PUTATIVE (AFU_ORTHOLOGUE AFUA_7G00600)-RELATED"/>
    <property type="match status" value="1"/>
</dbReference>
<dbReference type="Gene3D" id="3.40.50.1820">
    <property type="entry name" value="alpha/beta hydrolase"/>
    <property type="match status" value="1"/>
</dbReference>
<dbReference type="PANTHER" id="PTHR43056">
    <property type="entry name" value="PEPTIDASE S9 PROLYL OLIGOPEPTIDASE"/>
    <property type="match status" value="1"/>
</dbReference>
<dbReference type="SUPFAM" id="SSF49785">
    <property type="entry name" value="Galactose-binding domain-like"/>
    <property type="match status" value="1"/>
</dbReference>
<evidence type="ECO:0000259" key="2">
    <source>
        <dbReference type="SMART" id="SM00939"/>
    </source>
</evidence>
<accession>A0A438NEF1</accession>
<evidence type="ECO:0000256" key="1">
    <source>
        <dbReference type="ARBA" id="ARBA00022801"/>
    </source>
</evidence>
<name>A0A438NEF1_EXOME</name>
<organism evidence="3 4">
    <name type="scientific">Exophiala mesophila</name>
    <name type="common">Black yeast-like fungus</name>
    <dbReference type="NCBI Taxonomy" id="212818"/>
    <lineage>
        <taxon>Eukaryota</taxon>
        <taxon>Fungi</taxon>
        <taxon>Dikarya</taxon>
        <taxon>Ascomycota</taxon>
        <taxon>Pezizomycotina</taxon>
        <taxon>Eurotiomycetes</taxon>
        <taxon>Chaetothyriomycetidae</taxon>
        <taxon>Chaetothyriales</taxon>
        <taxon>Herpotrichiellaceae</taxon>
        <taxon>Exophiala</taxon>
    </lineage>
</organism>
<keyword evidence="1" id="KW-0378">Hydrolase</keyword>
<reference evidence="3 4" key="1">
    <citation type="submission" date="2017-03" db="EMBL/GenBank/DDBJ databases">
        <title>Genomes of endolithic fungi from Antarctica.</title>
        <authorList>
            <person name="Coleine C."/>
            <person name="Masonjones S."/>
            <person name="Stajich J.E."/>
        </authorList>
    </citation>
    <scope>NUCLEOTIDE SEQUENCE [LARGE SCALE GENOMIC DNA]</scope>
    <source>
        <strain evidence="3 4">CCFEE 6314</strain>
    </source>
</reference>
<evidence type="ECO:0000313" key="3">
    <source>
        <dbReference type="EMBL" id="RVX74107.1"/>
    </source>
</evidence>
<dbReference type="NCBIfam" id="TIGR00976">
    <property type="entry name" value="CocE_NonD"/>
    <property type="match status" value="1"/>
</dbReference>
<dbReference type="InterPro" id="IPR005674">
    <property type="entry name" value="CocE/Ser_esterase"/>
</dbReference>
<dbReference type="Pfam" id="PF02129">
    <property type="entry name" value="Peptidase_S15"/>
    <property type="match status" value="1"/>
</dbReference>
<gene>
    <name evidence="3" type="ORF">B0A52_01939</name>
</gene>
<dbReference type="InterPro" id="IPR008979">
    <property type="entry name" value="Galactose-bd-like_sf"/>
</dbReference>
<dbReference type="VEuPathDB" id="FungiDB:PV10_00474"/>
<dbReference type="Pfam" id="PF08530">
    <property type="entry name" value="PepX_C"/>
    <property type="match status" value="1"/>
</dbReference>
<feature type="domain" description="Xaa-Pro dipeptidyl-peptidase C-terminal" evidence="2">
    <location>
        <begin position="320"/>
        <end position="590"/>
    </location>
</feature>
<dbReference type="EMBL" id="NAJM01000005">
    <property type="protein sequence ID" value="RVX74107.1"/>
    <property type="molecule type" value="Genomic_DNA"/>
</dbReference>
<dbReference type="InterPro" id="IPR013736">
    <property type="entry name" value="Xaa-Pro_dipept_C"/>
</dbReference>
<dbReference type="AlphaFoldDB" id="A0A438NEF1"/>
<dbReference type="SUPFAM" id="SSF53474">
    <property type="entry name" value="alpha/beta-Hydrolases"/>
    <property type="match status" value="1"/>
</dbReference>
<dbReference type="InterPro" id="IPR029058">
    <property type="entry name" value="AB_hydrolase_fold"/>
</dbReference>
<dbReference type="GO" id="GO:0008239">
    <property type="term" value="F:dipeptidyl-peptidase activity"/>
    <property type="evidence" value="ECO:0007669"/>
    <property type="project" value="InterPro"/>
</dbReference>
<dbReference type="SMART" id="SM00939">
    <property type="entry name" value="PepX_C"/>
    <property type="match status" value="1"/>
</dbReference>
<dbReference type="Gene3D" id="2.60.120.260">
    <property type="entry name" value="Galactose-binding domain-like"/>
    <property type="match status" value="1"/>
</dbReference>
<dbReference type="InterPro" id="IPR000383">
    <property type="entry name" value="Xaa-Pro-like_dom"/>
</dbReference>
<sequence length="597" mass="66972">MPLPIRDIHTVEEGTYPYIIEQNVSVPLKDGGVVRCNVFLPERTRTGQKYPVILTYGPYGKDIPYHQFHPASYAQVPEQQKSDHSAFELATPSYWTSHDYVVIRTDEIGAGQSPGVLNVFSPGILHAFPTVIEWASEQSWSTGKVGLLGISYYAATQWYAAAQNPKGLAAIVPWEGFSDLYRDFVRHGGILNNYFFDVWWARQVKATQYGRSGKASREWGPDTIEGALSEEELSYNLINTPQEVIKFPYADDPMFAAMNINYDDITVPLLSVANLGGTGLHLRGNVFAYTHAASQFKYLRFITGRHDLPFFLPEEVEVQRSFLDAFLHDKDPDGWSQKGSLPPVSLLLRKGNPGTNDIAAEAASFSRRPELEWPIARTQYKKLYLTADRGLSFEQPSSLTSTRKISYDALNQTKLGHSITFSTAPLTNELEITGHMVLHLRVSVAGVRQNPCPSDIDIFVAVRHFNKENEQVFYTGTTGQPIPVTNGHLRVSHRKVQSDHRYHRPWLPYRSYLSSDVQPVIPNEIYEVDIEIIPTNVVIGQGGRLVLEIGSSDPEHTDVFKHNHPVDRSPGVFRGTNAIHFAADAHNYLTVPIIPEA</sequence>
<protein>
    <recommendedName>
        <fullName evidence="2">Xaa-Pro dipeptidyl-peptidase C-terminal domain-containing protein</fullName>
    </recommendedName>
</protein>
<comment type="caution">
    <text evidence="3">The sequence shown here is derived from an EMBL/GenBank/DDBJ whole genome shotgun (WGS) entry which is preliminary data.</text>
</comment>
<dbReference type="OrthoDB" id="416441at2759"/>